<dbReference type="InterPro" id="IPR018333">
    <property type="entry name" value="Squalene_cyclase"/>
</dbReference>
<comment type="similarity">
    <text evidence="2">Belongs to the terpene cyclase/mutase family.</text>
</comment>
<comment type="pathway">
    <text evidence="1">Secondary metabolite biosynthesis; hopanoid biosynthesis.</text>
</comment>
<dbReference type="UniPathway" id="UPA00337"/>
<dbReference type="AlphaFoldDB" id="A0A8J3AGA5"/>
<dbReference type="RefSeq" id="WP_371870394.1">
    <property type="nucleotide sequence ID" value="NZ_BMHB01000001.1"/>
</dbReference>
<sequence>MNLEEEVIQNLNERINILRKDQKADGSWEYCFEGSIMTDCFMLILLNDLALLDKEKELCEKIAKRLIKLQEENGSWKLYEDEENGNLSATVQAYVALLVSNTLEKDHLNMKKAEKFILSNGGLGKVHFMTKMILAIHGFIQYPTFFHFPMSYFLLPNNFPLSLFELCSYARVHLIPMILCINKRYNIKSNHPINLDHLHATKEIEWFDDERDSFFHFLVEEGKKLASYPLYFHDKGYEKAEKFILERIETNGTFYSYATSTFYMIYALLALGYETSSNEIQQALSGLISYSFETEDGIHIQNSPSQVWDTALLSYALQEAGVFPTDTLIKKSVDYLNKKQQILKGDWSKHAKKISPGGWGFSEVNSFIPDNDDTSAALRALTRSAISDSTQLEKWQKGIQFLLGLQNHDGGWGAFEKDVTNKWLTYLPIENAKDAIIDPSTADLTGRVLEFIGNYTTIDGKDEQVKKAIEWILEHQEKNGSWYGRWGICYIYGTWAAITGLRSIGIPKNHEAIQKAAKWLISVQNDDGGWGESGYSAVKKSYVPLKYSTPSQTAWAVDALLTIVDKDDEVINRGIQYLLAQKDKTKKEVMYPTGLGLPGGFYIHYHSYQHIYPLLALAHYVQK</sequence>
<dbReference type="PANTHER" id="PTHR11764:SF20">
    <property type="entry name" value="LANOSTEROL SYNTHASE"/>
    <property type="match status" value="1"/>
</dbReference>
<evidence type="ECO:0000313" key="7">
    <source>
        <dbReference type="EMBL" id="GGI13345.1"/>
    </source>
</evidence>
<dbReference type="GO" id="GO:0016866">
    <property type="term" value="F:intramolecular transferase activity"/>
    <property type="evidence" value="ECO:0007669"/>
    <property type="project" value="InterPro"/>
</dbReference>
<keyword evidence="3" id="KW-0677">Repeat</keyword>
<dbReference type="Proteomes" id="UP000626244">
    <property type="component" value="Unassembled WGS sequence"/>
</dbReference>
<dbReference type="InterPro" id="IPR006400">
    <property type="entry name" value="Hopene-cyclase"/>
</dbReference>
<dbReference type="Gene3D" id="1.50.10.20">
    <property type="match status" value="2"/>
</dbReference>
<dbReference type="InterPro" id="IPR032697">
    <property type="entry name" value="SQ_cyclase_N"/>
</dbReference>
<dbReference type="InterPro" id="IPR008930">
    <property type="entry name" value="Terpenoid_cyclase/PrenylTrfase"/>
</dbReference>
<dbReference type="NCBIfam" id="TIGR01507">
    <property type="entry name" value="hopene_cyclase"/>
    <property type="match status" value="1"/>
</dbReference>
<gene>
    <name evidence="7" type="ORF">GCM10007380_17450</name>
</gene>
<evidence type="ECO:0000313" key="8">
    <source>
        <dbReference type="Proteomes" id="UP000626244"/>
    </source>
</evidence>
<keyword evidence="8" id="KW-1185">Reference proteome</keyword>
<evidence type="ECO:0000259" key="5">
    <source>
        <dbReference type="Pfam" id="PF13243"/>
    </source>
</evidence>
<dbReference type="NCBIfam" id="TIGR01787">
    <property type="entry name" value="squalene_cyclas"/>
    <property type="match status" value="1"/>
</dbReference>
<name>A0A8J3AGA5_9BACI</name>
<keyword evidence="4" id="KW-0413">Isomerase</keyword>
<dbReference type="EMBL" id="BMHB01000001">
    <property type="protein sequence ID" value="GGI13345.1"/>
    <property type="molecule type" value="Genomic_DNA"/>
</dbReference>
<evidence type="ECO:0000256" key="2">
    <source>
        <dbReference type="ARBA" id="ARBA00009755"/>
    </source>
</evidence>
<proteinExistence type="inferred from homology"/>
<feature type="domain" description="Squalene cyclase N-terminal" evidence="6">
    <location>
        <begin position="16"/>
        <end position="295"/>
    </location>
</feature>
<evidence type="ECO:0000256" key="1">
    <source>
        <dbReference type="ARBA" id="ARBA00004999"/>
    </source>
</evidence>
<evidence type="ECO:0000259" key="6">
    <source>
        <dbReference type="Pfam" id="PF13249"/>
    </source>
</evidence>
<accession>A0A8J3AGA5</accession>
<dbReference type="Pfam" id="PF13243">
    <property type="entry name" value="SQHop_cyclase_C"/>
    <property type="match status" value="1"/>
</dbReference>
<evidence type="ECO:0000256" key="3">
    <source>
        <dbReference type="ARBA" id="ARBA00022737"/>
    </source>
</evidence>
<dbReference type="GO" id="GO:0005811">
    <property type="term" value="C:lipid droplet"/>
    <property type="evidence" value="ECO:0007669"/>
    <property type="project" value="InterPro"/>
</dbReference>
<reference evidence="8" key="1">
    <citation type="journal article" date="2019" name="Int. J. Syst. Evol. Microbiol.">
        <title>The Global Catalogue of Microorganisms (GCM) 10K type strain sequencing project: providing services to taxonomists for standard genome sequencing and annotation.</title>
        <authorList>
            <consortium name="The Broad Institute Genomics Platform"/>
            <consortium name="The Broad Institute Genome Sequencing Center for Infectious Disease"/>
            <person name="Wu L."/>
            <person name="Ma J."/>
        </authorList>
    </citation>
    <scope>NUCLEOTIDE SEQUENCE [LARGE SCALE GENOMIC DNA]</scope>
    <source>
        <strain evidence="8">CGMCC 1.14993</strain>
    </source>
</reference>
<evidence type="ECO:0000256" key="4">
    <source>
        <dbReference type="ARBA" id="ARBA00023235"/>
    </source>
</evidence>
<dbReference type="GO" id="GO:0016104">
    <property type="term" value="P:triterpenoid biosynthetic process"/>
    <property type="evidence" value="ECO:0007669"/>
    <property type="project" value="InterPro"/>
</dbReference>
<dbReference type="PANTHER" id="PTHR11764">
    <property type="entry name" value="TERPENE CYCLASE/MUTASE FAMILY MEMBER"/>
    <property type="match status" value="1"/>
</dbReference>
<dbReference type="SFLD" id="SFLDG01016">
    <property type="entry name" value="Prenyltransferase_Like_2"/>
    <property type="match status" value="1"/>
</dbReference>
<comment type="caution">
    <text evidence="7">The sequence shown here is derived from an EMBL/GenBank/DDBJ whole genome shotgun (WGS) entry which is preliminary data.</text>
</comment>
<dbReference type="SUPFAM" id="SSF48239">
    <property type="entry name" value="Terpenoid cyclases/Protein prenyltransferases"/>
    <property type="match status" value="2"/>
</dbReference>
<dbReference type="InterPro" id="IPR032696">
    <property type="entry name" value="SQ_cyclase_C"/>
</dbReference>
<protein>
    <submittedName>
        <fullName evidence="7">Squalene--hopene cyclase</fullName>
    </submittedName>
</protein>
<feature type="domain" description="Squalene cyclase C-terminal" evidence="5">
    <location>
        <begin position="305"/>
        <end position="621"/>
    </location>
</feature>
<organism evidence="7 8">
    <name type="scientific">Gottfriedia solisilvae</name>
    <dbReference type="NCBI Taxonomy" id="1516104"/>
    <lineage>
        <taxon>Bacteria</taxon>
        <taxon>Bacillati</taxon>
        <taxon>Bacillota</taxon>
        <taxon>Bacilli</taxon>
        <taxon>Bacillales</taxon>
        <taxon>Bacillaceae</taxon>
        <taxon>Gottfriedia</taxon>
    </lineage>
</organism>
<dbReference type="Pfam" id="PF13249">
    <property type="entry name" value="SQHop_cyclase_N"/>
    <property type="match status" value="1"/>
</dbReference>